<dbReference type="InterPro" id="IPR036691">
    <property type="entry name" value="Endo/exonu/phosph_ase_sf"/>
</dbReference>
<organism evidence="1 2">
    <name type="scientific">Portunus trituberculatus</name>
    <name type="common">Swimming crab</name>
    <name type="synonym">Neptunus trituberculatus</name>
    <dbReference type="NCBI Taxonomy" id="210409"/>
    <lineage>
        <taxon>Eukaryota</taxon>
        <taxon>Metazoa</taxon>
        <taxon>Ecdysozoa</taxon>
        <taxon>Arthropoda</taxon>
        <taxon>Crustacea</taxon>
        <taxon>Multicrustacea</taxon>
        <taxon>Malacostraca</taxon>
        <taxon>Eumalacostraca</taxon>
        <taxon>Eucarida</taxon>
        <taxon>Decapoda</taxon>
        <taxon>Pleocyemata</taxon>
        <taxon>Brachyura</taxon>
        <taxon>Eubrachyura</taxon>
        <taxon>Portunoidea</taxon>
        <taxon>Portunidae</taxon>
        <taxon>Portuninae</taxon>
        <taxon>Portunus</taxon>
    </lineage>
</organism>
<name>A0A5B7I0H1_PORTR</name>
<accession>A0A5B7I0H1</accession>
<proteinExistence type="predicted"/>
<keyword evidence="2" id="KW-1185">Reference proteome</keyword>
<evidence type="ECO:0000313" key="2">
    <source>
        <dbReference type="Proteomes" id="UP000324222"/>
    </source>
</evidence>
<dbReference type="Proteomes" id="UP000324222">
    <property type="component" value="Unassembled WGS sequence"/>
</dbReference>
<comment type="caution">
    <text evidence="1">The sequence shown here is derived from an EMBL/GenBank/DDBJ whole genome shotgun (WGS) entry which is preliminary data.</text>
</comment>
<dbReference type="SUPFAM" id="SSF56219">
    <property type="entry name" value="DNase I-like"/>
    <property type="match status" value="1"/>
</dbReference>
<gene>
    <name evidence="1" type="ORF">E2C01_069786</name>
</gene>
<evidence type="ECO:0000313" key="1">
    <source>
        <dbReference type="EMBL" id="MPC75399.1"/>
    </source>
</evidence>
<protein>
    <recommendedName>
        <fullName evidence="3">Endonuclease/exonuclease/phosphatase domain-containing protein</fullName>
    </recommendedName>
</protein>
<reference evidence="1 2" key="1">
    <citation type="submission" date="2019-05" db="EMBL/GenBank/DDBJ databases">
        <title>Another draft genome of Portunus trituberculatus and its Hox gene families provides insights of decapod evolution.</title>
        <authorList>
            <person name="Jeong J.-H."/>
            <person name="Song I."/>
            <person name="Kim S."/>
            <person name="Choi T."/>
            <person name="Kim D."/>
            <person name="Ryu S."/>
            <person name="Kim W."/>
        </authorList>
    </citation>
    <scope>NUCLEOTIDE SEQUENCE [LARGE SCALE GENOMIC DNA]</scope>
    <source>
        <tissue evidence="1">Muscle</tissue>
    </source>
</reference>
<dbReference type="Gene3D" id="3.60.10.10">
    <property type="entry name" value="Endonuclease/exonuclease/phosphatase"/>
    <property type="match status" value="1"/>
</dbReference>
<dbReference type="AlphaFoldDB" id="A0A5B7I0H1"/>
<evidence type="ECO:0008006" key="3">
    <source>
        <dbReference type="Google" id="ProtNLM"/>
    </source>
</evidence>
<sequence>MITIIQLNCHSSWNDRHYVSVAIRSIDLDIVLNHTGLPYNHIKLYGYDTCYTKGTCHDGIAVMVKSTLQHIHISDWPSTHFLAAKIHTQHRQLLVATTNCRPGTGVPLNSLNNLFNHTNIPIYILADLNAQHTAFRHTTNN</sequence>
<dbReference type="EMBL" id="VSRR010041036">
    <property type="protein sequence ID" value="MPC75399.1"/>
    <property type="molecule type" value="Genomic_DNA"/>
</dbReference>